<evidence type="ECO:0000256" key="2">
    <source>
        <dbReference type="SAM" id="Phobius"/>
    </source>
</evidence>
<sequence>MSLSTTMIVTLCIFTIFLIAGLIGLILRTRKKNRNRFAAGSKSRSRKPKRVPIAESESPPKSLSKQLQSCSYCKRKVKPKELTFYSGPSQVIGVCRSCRPQAERQELLKL</sequence>
<keyword evidence="2" id="KW-0472">Membrane</keyword>
<evidence type="ECO:0008006" key="5">
    <source>
        <dbReference type="Google" id="ProtNLM"/>
    </source>
</evidence>
<keyword evidence="2" id="KW-0812">Transmembrane</keyword>
<dbReference type="Proteomes" id="UP001165962">
    <property type="component" value="Unassembled WGS sequence"/>
</dbReference>
<protein>
    <recommendedName>
        <fullName evidence="5">LPXTG-motif cell wall-anchored protein</fullName>
    </recommendedName>
</protein>
<evidence type="ECO:0000313" key="3">
    <source>
        <dbReference type="EMBL" id="NHN28432.1"/>
    </source>
</evidence>
<feature type="region of interest" description="Disordered" evidence="1">
    <location>
        <begin position="35"/>
        <end position="65"/>
    </location>
</feature>
<keyword evidence="4" id="KW-1185">Reference proteome</keyword>
<reference evidence="3" key="1">
    <citation type="submission" date="2020-03" db="EMBL/GenBank/DDBJ databases">
        <title>Draft sequencing of Paenibacilllus sp. S3N08.</title>
        <authorList>
            <person name="Kim D.-U."/>
        </authorList>
    </citation>
    <scope>NUCLEOTIDE SEQUENCE</scope>
    <source>
        <strain evidence="3">S3N08</strain>
    </source>
</reference>
<evidence type="ECO:0000256" key="1">
    <source>
        <dbReference type="SAM" id="MobiDB-lite"/>
    </source>
</evidence>
<dbReference type="EMBL" id="JAAOIW010000001">
    <property type="protein sequence ID" value="NHN28432.1"/>
    <property type="molecule type" value="Genomic_DNA"/>
</dbReference>
<dbReference type="RefSeq" id="WP_166144931.1">
    <property type="nucleotide sequence ID" value="NZ_JAAOIW010000001.1"/>
</dbReference>
<organism evidence="3 4">
    <name type="scientific">Paenibacillus agricola</name>
    <dbReference type="NCBI Taxonomy" id="2716264"/>
    <lineage>
        <taxon>Bacteria</taxon>
        <taxon>Bacillati</taxon>
        <taxon>Bacillota</taxon>
        <taxon>Bacilli</taxon>
        <taxon>Bacillales</taxon>
        <taxon>Paenibacillaceae</taxon>
        <taxon>Paenibacillus</taxon>
    </lineage>
</organism>
<keyword evidence="2" id="KW-1133">Transmembrane helix</keyword>
<comment type="caution">
    <text evidence="3">The sequence shown here is derived from an EMBL/GenBank/DDBJ whole genome shotgun (WGS) entry which is preliminary data.</text>
</comment>
<accession>A0ABX0IWX9</accession>
<feature type="transmembrane region" description="Helical" evidence="2">
    <location>
        <begin position="6"/>
        <end position="27"/>
    </location>
</feature>
<proteinExistence type="predicted"/>
<gene>
    <name evidence="3" type="ORF">G9U52_01145</name>
</gene>
<name>A0ABX0IWX9_9BACL</name>
<evidence type="ECO:0000313" key="4">
    <source>
        <dbReference type="Proteomes" id="UP001165962"/>
    </source>
</evidence>